<evidence type="ECO:0000313" key="1">
    <source>
        <dbReference type="EMBL" id="GCE10945.1"/>
    </source>
</evidence>
<keyword evidence="2" id="KW-1185">Reference proteome</keyword>
<name>A0A401ZVL1_9CHLR</name>
<protein>
    <submittedName>
        <fullName evidence="1">Uncharacterized protein</fullName>
    </submittedName>
</protein>
<dbReference type="EMBL" id="BIFR01000001">
    <property type="protein sequence ID" value="GCE10945.1"/>
    <property type="molecule type" value="Genomic_DNA"/>
</dbReference>
<sequence>MVFICEAKNLVNERYTAYKQSVNTVVYTTLQESKTQKKSQDLTILTSLFVPVHLMVPTVEDILSILPSAPLATTRSSRFLLAHPLKT</sequence>
<proteinExistence type="predicted"/>
<dbReference type="Proteomes" id="UP000287352">
    <property type="component" value="Unassembled WGS sequence"/>
</dbReference>
<accession>A0A401ZVL1</accession>
<organism evidence="1 2">
    <name type="scientific">Tengunoibacter tsumagoiensis</name>
    <dbReference type="NCBI Taxonomy" id="2014871"/>
    <lineage>
        <taxon>Bacteria</taxon>
        <taxon>Bacillati</taxon>
        <taxon>Chloroflexota</taxon>
        <taxon>Ktedonobacteria</taxon>
        <taxon>Ktedonobacterales</taxon>
        <taxon>Dictyobacteraceae</taxon>
        <taxon>Tengunoibacter</taxon>
    </lineage>
</organism>
<evidence type="ECO:0000313" key="2">
    <source>
        <dbReference type="Proteomes" id="UP000287352"/>
    </source>
</evidence>
<reference evidence="2" key="1">
    <citation type="submission" date="2018-12" db="EMBL/GenBank/DDBJ databases">
        <title>Tengunoibacter tsumagoiensis gen. nov., sp. nov., Dictyobacter kobayashii sp. nov., D. alpinus sp. nov., and D. joshuensis sp. nov. and description of Dictyobacteraceae fam. nov. within the order Ktedonobacterales isolated from Tengu-no-mugimeshi.</title>
        <authorList>
            <person name="Wang C.M."/>
            <person name="Zheng Y."/>
            <person name="Sakai Y."/>
            <person name="Toyoda A."/>
            <person name="Minakuchi Y."/>
            <person name="Abe K."/>
            <person name="Yokota A."/>
            <person name="Yabe S."/>
        </authorList>
    </citation>
    <scope>NUCLEOTIDE SEQUENCE [LARGE SCALE GENOMIC DNA]</scope>
    <source>
        <strain evidence="2">Uno3</strain>
    </source>
</reference>
<gene>
    <name evidence="1" type="ORF">KTT_08040</name>
</gene>
<comment type="caution">
    <text evidence="1">The sequence shown here is derived from an EMBL/GenBank/DDBJ whole genome shotgun (WGS) entry which is preliminary data.</text>
</comment>
<dbReference type="AlphaFoldDB" id="A0A401ZVL1"/>